<protein>
    <submittedName>
        <fullName evidence="1">Uncharacterized protein</fullName>
    </submittedName>
</protein>
<proteinExistence type="predicted"/>
<reference evidence="1 2" key="1">
    <citation type="submission" date="2021-03" db="EMBL/GenBank/DDBJ databases">
        <title>Sequencing the genomes of 1000 actinobacteria strains.</title>
        <authorList>
            <person name="Klenk H.-P."/>
        </authorList>
    </citation>
    <scope>NUCLEOTIDE SEQUENCE [LARGE SCALE GENOMIC DNA]</scope>
    <source>
        <strain evidence="1 2">DSM 45516</strain>
    </source>
</reference>
<gene>
    <name evidence="1" type="ORF">BJ987_005399</name>
</gene>
<keyword evidence="2" id="KW-1185">Reference proteome</keyword>
<accession>A0ABS4QLB5</accession>
<sequence length="98" mass="10415">MAVAFSGVRDGADRPIAAVDAVVVSRPGGPGSQVGGEPVTTYLRPVIGRPRARRDPSESTLITAESSWPMVGYSRTTATIRLAELAETNFLECSIQIR</sequence>
<evidence type="ECO:0000313" key="2">
    <source>
        <dbReference type="Proteomes" id="UP001519325"/>
    </source>
</evidence>
<dbReference type="RefSeq" id="WP_209895370.1">
    <property type="nucleotide sequence ID" value="NZ_JAGGMR010000001.1"/>
</dbReference>
<comment type="caution">
    <text evidence="1">The sequence shown here is derived from an EMBL/GenBank/DDBJ whole genome shotgun (WGS) entry which is preliminary data.</text>
</comment>
<name>A0ABS4QLB5_9NOCA</name>
<dbReference type="EMBL" id="JAGGMR010000001">
    <property type="protein sequence ID" value="MBP2192498.1"/>
    <property type="molecule type" value="Genomic_DNA"/>
</dbReference>
<organism evidence="1 2">
    <name type="scientific">Nocardia goodfellowii</name>
    <dbReference type="NCBI Taxonomy" id="882446"/>
    <lineage>
        <taxon>Bacteria</taxon>
        <taxon>Bacillati</taxon>
        <taxon>Actinomycetota</taxon>
        <taxon>Actinomycetes</taxon>
        <taxon>Mycobacteriales</taxon>
        <taxon>Nocardiaceae</taxon>
        <taxon>Nocardia</taxon>
    </lineage>
</organism>
<evidence type="ECO:0000313" key="1">
    <source>
        <dbReference type="EMBL" id="MBP2192498.1"/>
    </source>
</evidence>
<dbReference type="Proteomes" id="UP001519325">
    <property type="component" value="Unassembled WGS sequence"/>
</dbReference>